<evidence type="ECO:0000313" key="11">
    <source>
        <dbReference type="Proteomes" id="UP000827889"/>
    </source>
</evidence>
<keyword evidence="8" id="KW-0449">Lipoprotein</keyword>
<feature type="signal peptide" evidence="9">
    <location>
        <begin position="1"/>
        <end position="26"/>
    </location>
</feature>
<keyword evidence="4" id="KW-0472">Membrane</keyword>
<evidence type="ECO:0000256" key="4">
    <source>
        <dbReference type="ARBA" id="ARBA00022622"/>
    </source>
</evidence>
<dbReference type="GeneID" id="115736983"/>
<evidence type="ECO:0000256" key="1">
    <source>
        <dbReference type="ARBA" id="ARBA00004609"/>
    </source>
</evidence>
<evidence type="ECO:0000256" key="9">
    <source>
        <dbReference type="SAM" id="SignalP"/>
    </source>
</evidence>
<dbReference type="AlphaFoldDB" id="A0A8B8NQI7"/>
<evidence type="ECO:0000259" key="10">
    <source>
        <dbReference type="Pfam" id="PF14368"/>
    </source>
</evidence>
<dbReference type="KEGG" id="rarg:115736983"/>
<reference evidence="12" key="1">
    <citation type="submission" date="2025-08" db="UniProtKB">
        <authorList>
            <consortium name="RefSeq"/>
        </authorList>
    </citation>
    <scope>IDENTIFICATION</scope>
    <source>
        <tissue evidence="12">Leaf</tissue>
    </source>
</reference>
<keyword evidence="11" id="KW-1185">Reference proteome</keyword>
<evidence type="ECO:0000256" key="2">
    <source>
        <dbReference type="ARBA" id="ARBA00009748"/>
    </source>
</evidence>
<keyword evidence="3" id="KW-1003">Cell membrane</keyword>
<dbReference type="SUPFAM" id="SSF47699">
    <property type="entry name" value="Bifunctional inhibitor/lipid-transfer protein/seed storage 2S albumin"/>
    <property type="match status" value="1"/>
</dbReference>
<dbReference type="Pfam" id="PF14368">
    <property type="entry name" value="LTP_2"/>
    <property type="match status" value="1"/>
</dbReference>
<accession>A0A8B8NQI7</accession>
<name>A0A8B8NQI7_9MYRT</name>
<feature type="domain" description="Bifunctional inhibitor/plant lipid transfer protein/seed storage helical" evidence="10">
    <location>
        <begin position="22"/>
        <end position="110"/>
    </location>
</feature>
<keyword evidence="6" id="KW-1015">Disulfide bond</keyword>
<protein>
    <submittedName>
        <fullName evidence="12">Non-specific lipid transfer protein GPI-anchored 7-like isoform X1</fullName>
    </submittedName>
</protein>
<dbReference type="RefSeq" id="XP_030524772.1">
    <property type="nucleotide sequence ID" value="XM_030668912.2"/>
</dbReference>
<keyword evidence="5 9" id="KW-0732">Signal</keyword>
<feature type="chain" id="PRO_5034238974" evidence="9">
    <location>
        <begin position="27"/>
        <end position="152"/>
    </location>
</feature>
<dbReference type="PANTHER" id="PTHR33044">
    <property type="entry name" value="BIFUNCTIONAL INHIBITOR/LIPID-TRANSFER PROTEIN/SEED STORAGE 2S ALBUMIN SUPERFAMILY PROTEIN-RELATED"/>
    <property type="match status" value="1"/>
</dbReference>
<dbReference type="InterPro" id="IPR036312">
    <property type="entry name" value="Bifun_inhib/LTP/seed_sf"/>
</dbReference>
<comment type="similarity">
    <text evidence="2">Belongs to the plant LTP family.</text>
</comment>
<dbReference type="InterPro" id="IPR016140">
    <property type="entry name" value="Bifunc_inhib/LTP/seed_store"/>
</dbReference>
<dbReference type="GO" id="GO:0098552">
    <property type="term" value="C:side of membrane"/>
    <property type="evidence" value="ECO:0007669"/>
    <property type="project" value="UniProtKB-KW"/>
</dbReference>
<evidence type="ECO:0000256" key="8">
    <source>
        <dbReference type="ARBA" id="ARBA00023288"/>
    </source>
</evidence>
<evidence type="ECO:0000313" key="12">
    <source>
        <dbReference type="RefSeq" id="XP_030524772.1"/>
    </source>
</evidence>
<sequence>MARRHAFPMSVLAAVLAAAVIAAAFASRLASANSTTDCINKLVPCFQYLNSTAAPPASCCNPLKAQVATAIGCLCNLYNTPGLLDRYNINVTQVLGVAHGCGVNATTSVCKASAQSPTSPGVAGSAGSPGGIRVWTGVSWFLLLIWAPTMLY</sequence>
<dbReference type="InterPro" id="IPR043325">
    <property type="entry name" value="LTSS"/>
</dbReference>
<keyword evidence="4" id="KW-0336">GPI-anchor</keyword>
<evidence type="ECO:0000256" key="5">
    <source>
        <dbReference type="ARBA" id="ARBA00022729"/>
    </source>
</evidence>
<organism evidence="11 12">
    <name type="scientific">Rhodamnia argentea</name>
    <dbReference type="NCBI Taxonomy" id="178133"/>
    <lineage>
        <taxon>Eukaryota</taxon>
        <taxon>Viridiplantae</taxon>
        <taxon>Streptophyta</taxon>
        <taxon>Embryophyta</taxon>
        <taxon>Tracheophyta</taxon>
        <taxon>Spermatophyta</taxon>
        <taxon>Magnoliopsida</taxon>
        <taxon>eudicotyledons</taxon>
        <taxon>Gunneridae</taxon>
        <taxon>Pentapetalae</taxon>
        <taxon>rosids</taxon>
        <taxon>malvids</taxon>
        <taxon>Myrtales</taxon>
        <taxon>Myrtaceae</taxon>
        <taxon>Myrtoideae</taxon>
        <taxon>Myrteae</taxon>
        <taxon>Australasian group</taxon>
        <taxon>Rhodamnia</taxon>
    </lineage>
</organism>
<dbReference type="OrthoDB" id="690947at2759"/>
<dbReference type="GO" id="GO:0005886">
    <property type="term" value="C:plasma membrane"/>
    <property type="evidence" value="ECO:0007669"/>
    <property type="project" value="UniProtKB-SubCell"/>
</dbReference>
<evidence type="ECO:0000256" key="7">
    <source>
        <dbReference type="ARBA" id="ARBA00023180"/>
    </source>
</evidence>
<keyword evidence="7" id="KW-0325">Glycoprotein</keyword>
<dbReference type="CDD" id="cd00010">
    <property type="entry name" value="AAI_LTSS"/>
    <property type="match status" value="1"/>
</dbReference>
<dbReference type="Proteomes" id="UP000827889">
    <property type="component" value="Chromosome 9"/>
</dbReference>
<evidence type="ECO:0000256" key="6">
    <source>
        <dbReference type="ARBA" id="ARBA00023157"/>
    </source>
</evidence>
<comment type="subcellular location">
    <subcellularLocation>
        <location evidence="1">Cell membrane</location>
        <topology evidence="1">Lipid-anchor</topology>
        <topology evidence="1">GPI-anchor</topology>
    </subcellularLocation>
</comment>
<gene>
    <name evidence="12" type="primary">LOC115736983</name>
</gene>
<dbReference type="Gene3D" id="1.10.110.10">
    <property type="entry name" value="Plant lipid-transfer and hydrophobic proteins"/>
    <property type="match status" value="1"/>
</dbReference>
<evidence type="ECO:0000256" key="3">
    <source>
        <dbReference type="ARBA" id="ARBA00022475"/>
    </source>
</evidence>
<proteinExistence type="inferred from homology"/>